<dbReference type="EMBL" id="ML143483">
    <property type="protein sequence ID" value="TBU24303.1"/>
    <property type="molecule type" value="Genomic_DNA"/>
</dbReference>
<dbReference type="InterPro" id="IPR050364">
    <property type="entry name" value="Cytochrome_P450_fung"/>
</dbReference>
<keyword evidence="7 13" id="KW-0479">Metal-binding</keyword>
<evidence type="ECO:0000256" key="12">
    <source>
        <dbReference type="ARBA" id="ARBA00023136"/>
    </source>
</evidence>
<keyword evidence="11 14" id="KW-0503">Monooxygenase</keyword>
<dbReference type="InterPro" id="IPR002401">
    <property type="entry name" value="Cyt_P450_E_grp-I"/>
</dbReference>
<dbReference type="GO" id="GO:0020037">
    <property type="term" value="F:heme binding"/>
    <property type="evidence" value="ECO:0007669"/>
    <property type="project" value="InterPro"/>
</dbReference>
<comment type="cofactor">
    <cofactor evidence="1 13">
        <name>heme</name>
        <dbReference type="ChEBI" id="CHEBI:30413"/>
    </cofactor>
</comment>
<dbReference type="SUPFAM" id="SSF48264">
    <property type="entry name" value="Cytochrome P450"/>
    <property type="match status" value="1"/>
</dbReference>
<dbReference type="Proteomes" id="UP000292957">
    <property type="component" value="Unassembled WGS sequence"/>
</dbReference>
<dbReference type="Gene3D" id="1.10.630.10">
    <property type="entry name" value="Cytochrome P450"/>
    <property type="match status" value="1"/>
</dbReference>
<keyword evidence="9 14" id="KW-0560">Oxidoreductase</keyword>
<evidence type="ECO:0000256" key="8">
    <source>
        <dbReference type="ARBA" id="ARBA00022989"/>
    </source>
</evidence>
<dbReference type="AlphaFoldDB" id="A0A4V6MVT8"/>
<accession>A0A4V6MVT8</accession>
<protein>
    <submittedName>
        <fullName evidence="15">Cytochrome P450</fullName>
    </submittedName>
</protein>
<evidence type="ECO:0000256" key="14">
    <source>
        <dbReference type="RuleBase" id="RU000461"/>
    </source>
</evidence>
<comment type="pathway">
    <text evidence="3">Secondary metabolite biosynthesis.</text>
</comment>
<dbReference type="InterPro" id="IPR001128">
    <property type="entry name" value="Cyt_P450"/>
</dbReference>
<dbReference type="PRINTS" id="PR00463">
    <property type="entry name" value="EP450I"/>
</dbReference>
<dbReference type="PANTHER" id="PTHR46300">
    <property type="entry name" value="P450, PUTATIVE (EUROFUNG)-RELATED-RELATED"/>
    <property type="match status" value="1"/>
</dbReference>
<dbReference type="OrthoDB" id="2789670at2759"/>
<reference evidence="15" key="1">
    <citation type="submission" date="2019-01" db="EMBL/GenBank/DDBJ databases">
        <title>Draft genome sequences of three monokaryotic isolates of the white-rot basidiomycete fungus Dichomitus squalens.</title>
        <authorList>
            <consortium name="DOE Joint Genome Institute"/>
            <person name="Lopez S.C."/>
            <person name="Andreopoulos B."/>
            <person name="Pangilinan J."/>
            <person name="Lipzen A."/>
            <person name="Riley R."/>
            <person name="Ahrendt S."/>
            <person name="Ng V."/>
            <person name="Barry K."/>
            <person name="Daum C."/>
            <person name="Grigoriev I.V."/>
            <person name="Hilden K.S."/>
            <person name="Makela M.R."/>
            <person name="de Vries R.P."/>
        </authorList>
    </citation>
    <scope>NUCLEOTIDE SEQUENCE [LARGE SCALE GENOMIC DNA]</scope>
    <source>
        <strain evidence="15">OM18370.1</strain>
    </source>
</reference>
<keyword evidence="10 13" id="KW-0408">Iron</keyword>
<name>A0A4V6MVT8_9APHY</name>
<dbReference type="InterPro" id="IPR017972">
    <property type="entry name" value="Cyt_P450_CS"/>
</dbReference>
<dbReference type="GO" id="GO:0016020">
    <property type="term" value="C:membrane"/>
    <property type="evidence" value="ECO:0007669"/>
    <property type="project" value="UniProtKB-SubCell"/>
</dbReference>
<dbReference type="PROSITE" id="PS00086">
    <property type="entry name" value="CYTOCHROME_P450"/>
    <property type="match status" value="1"/>
</dbReference>
<evidence type="ECO:0000256" key="10">
    <source>
        <dbReference type="ARBA" id="ARBA00023004"/>
    </source>
</evidence>
<evidence type="ECO:0000256" key="13">
    <source>
        <dbReference type="PIRSR" id="PIRSR602401-1"/>
    </source>
</evidence>
<keyword evidence="12" id="KW-0472">Membrane</keyword>
<evidence type="ECO:0000256" key="4">
    <source>
        <dbReference type="ARBA" id="ARBA00010617"/>
    </source>
</evidence>
<dbReference type="GO" id="GO:0005506">
    <property type="term" value="F:iron ion binding"/>
    <property type="evidence" value="ECO:0007669"/>
    <property type="project" value="InterPro"/>
</dbReference>
<dbReference type="GO" id="GO:0016705">
    <property type="term" value="F:oxidoreductase activity, acting on paired donors, with incorporation or reduction of molecular oxygen"/>
    <property type="evidence" value="ECO:0007669"/>
    <property type="project" value="InterPro"/>
</dbReference>
<feature type="binding site" description="axial binding residue" evidence="13">
    <location>
        <position position="443"/>
    </location>
    <ligand>
        <name>heme</name>
        <dbReference type="ChEBI" id="CHEBI:30413"/>
    </ligand>
    <ligandPart>
        <name>Fe</name>
        <dbReference type="ChEBI" id="CHEBI:18248"/>
    </ligandPart>
</feature>
<evidence type="ECO:0000256" key="1">
    <source>
        <dbReference type="ARBA" id="ARBA00001971"/>
    </source>
</evidence>
<gene>
    <name evidence="15" type="ORF">BD311DRAFT_799524</name>
</gene>
<proteinExistence type="inferred from homology"/>
<keyword evidence="5 13" id="KW-0349">Heme</keyword>
<sequence>MGSLLALILIVLAVLAALVVRARWLRRTAALPLPPGPPVYPIIGNLLDVPSHDMELAFRGLNAQYGDIVYLNACGQSMIVLGTQKAAIDLLEKRSSNYSDRLFSPMASLSGWSWVFTLTRYGPEWRQTRRLFHEYMHPNAVLRYRPIQEREACRYLLRVAEDPKNFLHHGRHFLGATIIRVSYGIDVDKHKDTDYLGIAEAALAIFSQAFLPGKYLVESFPILRYLPSFMPGAGFKREAAKWYPVVREMRDLPWEAATTALREGNATPSMASGLLERMSHLDEKAAAEQEEYSKNAIASAYAGGADTTLSTLQTFYIAMASFPEVQKRAQAELDAVVGPHRLPTFADKHDLPYIAAIMKECFRWRPVVPLGIVHSSLEEDEYNGYRIPARSAVVSNPWAYVRDPNLYEDPEAFRPERFLKDGKLDHNVQDPAAIVFGYGRRICPGRHFAEGSIYAVVSGILHTMSIEAPLDEHTQPIRLADHVKMTHGVLSYPEPFDCIIKPRSPEAEMLIRTSLSEDDVTTL</sequence>
<comment type="similarity">
    <text evidence="4 14">Belongs to the cytochrome P450 family.</text>
</comment>
<comment type="subcellular location">
    <subcellularLocation>
        <location evidence="2">Membrane</location>
        <topology evidence="2">Single-pass membrane protein</topology>
    </subcellularLocation>
</comment>
<evidence type="ECO:0000313" key="15">
    <source>
        <dbReference type="EMBL" id="TBU24303.1"/>
    </source>
</evidence>
<organism evidence="15">
    <name type="scientific">Dichomitus squalens</name>
    <dbReference type="NCBI Taxonomy" id="114155"/>
    <lineage>
        <taxon>Eukaryota</taxon>
        <taxon>Fungi</taxon>
        <taxon>Dikarya</taxon>
        <taxon>Basidiomycota</taxon>
        <taxon>Agaricomycotina</taxon>
        <taxon>Agaricomycetes</taxon>
        <taxon>Polyporales</taxon>
        <taxon>Polyporaceae</taxon>
        <taxon>Dichomitus</taxon>
    </lineage>
</organism>
<dbReference type="PRINTS" id="PR00385">
    <property type="entry name" value="P450"/>
</dbReference>
<evidence type="ECO:0000256" key="9">
    <source>
        <dbReference type="ARBA" id="ARBA00023002"/>
    </source>
</evidence>
<evidence type="ECO:0000256" key="3">
    <source>
        <dbReference type="ARBA" id="ARBA00005179"/>
    </source>
</evidence>
<evidence type="ECO:0000256" key="2">
    <source>
        <dbReference type="ARBA" id="ARBA00004167"/>
    </source>
</evidence>
<dbReference type="GO" id="GO:0004497">
    <property type="term" value="F:monooxygenase activity"/>
    <property type="evidence" value="ECO:0007669"/>
    <property type="project" value="UniProtKB-KW"/>
</dbReference>
<keyword evidence="8" id="KW-1133">Transmembrane helix</keyword>
<dbReference type="CDD" id="cd11065">
    <property type="entry name" value="CYP64-like"/>
    <property type="match status" value="1"/>
</dbReference>
<dbReference type="PANTHER" id="PTHR46300:SF7">
    <property type="entry name" value="P450, PUTATIVE (EUROFUNG)-RELATED"/>
    <property type="match status" value="1"/>
</dbReference>
<dbReference type="InterPro" id="IPR036396">
    <property type="entry name" value="Cyt_P450_sf"/>
</dbReference>
<keyword evidence="6" id="KW-0812">Transmembrane</keyword>
<evidence type="ECO:0000256" key="5">
    <source>
        <dbReference type="ARBA" id="ARBA00022617"/>
    </source>
</evidence>
<evidence type="ECO:0000256" key="11">
    <source>
        <dbReference type="ARBA" id="ARBA00023033"/>
    </source>
</evidence>
<evidence type="ECO:0000256" key="7">
    <source>
        <dbReference type="ARBA" id="ARBA00022723"/>
    </source>
</evidence>
<dbReference type="Pfam" id="PF00067">
    <property type="entry name" value="p450"/>
    <property type="match status" value="1"/>
</dbReference>
<evidence type="ECO:0000256" key="6">
    <source>
        <dbReference type="ARBA" id="ARBA00022692"/>
    </source>
</evidence>